<sequence>MSEGEQERRERISAQVREWCERLEIDGRHRELSDEAAVLIAAGQLDDVTRSVLANRRREGKDIPSVGGFAALRRLADERGRLLRRASTARPGPVQAVVKLRCADVERRLLAMHATVVRSQTHYAGSVRAIRRERKLGIHLDLGQREALFAALARTPAPISSNLLAQFRSAALGVAVGRIGGLSETSALGRKAVDSLTGKAGRETDSFVDRYDTLLFLAGSLYDRVEGSAVWQSGHFAVQRAQLDLADELMQIAVDTVALRELLAELSAASHAARLDSARKQIRARQQALAPVWDQLVERVAALARIGDLLSKAEDQLHSMAAVEKTMSLDARIDDLIARSGNRELSAANTHFVGDQFDDVDELLLSYQSLLYADILALTSRR</sequence>
<evidence type="ECO:0000313" key="2">
    <source>
        <dbReference type="Proteomes" id="UP000535543"/>
    </source>
</evidence>
<dbReference type="Proteomes" id="UP000535543">
    <property type="component" value="Unassembled WGS sequence"/>
</dbReference>
<protein>
    <submittedName>
        <fullName evidence="1">Uncharacterized protein</fullName>
    </submittedName>
</protein>
<reference evidence="1 2" key="2">
    <citation type="submission" date="2020-06" db="EMBL/GenBank/DDBJ databases">
        <title>Antribacter stalactiti gen. nov., sp. nov., a new member of the family Nacardiaceae isolated from a cave.</title>
        <authorList>
            <person name="Kim I.S."/>
        </authorList>
    </citation>
    <scope>NUCLEOTIDE SEQUENCE [LARGE SCALE GENOMIC DNA]</scope>
    <source>
        <strain evidence="1 2">YC2-7</strain>
    </source>
</reference>
<dbReference type="EMBL" id="VCQU01000001">
    <property type="protein sequence ID" value="NMN94474.1"/>
    <property type="molecule type" value="Genomic_DNA"/>
</dbReference>
<gene>
    <name evidence="1" type="ORF">FGL95_05405</name>
</gene>
<comment type="caution">
    <text evidence="1">The sequence shown here is derived from an EMBL/GenBank/DDBJ whole genome shotgun (WGS) entry which is preliminary data.</text>
</comment>
<evidence type="ECO:0000313" key="1">
    <source>
        <dbReference type="EMBL" id="NMN94474.1"/>
    </source>
</evidence>
<dbReference type="AlphaFoldDB" id="A0A848KBB0"/>
<dbReference type="RefSeq" id="WP_169585120.1">
    <property type="nucleotide sequence ID" value="NZ_VCQU01000001.1"/>
</dbReference>
<keyword evidence="2" id="KW-1185">Reference proteome</keyword>
<reference evidence="1 2" key="1">
    <citation type="submission" date="2019-05" db="EMBL/GenBank/DDBJ databases">
        <authorList>
            <person name="Lee S.D."/>
        </authorList>
    </citation>
    <scope>NUCLEOTIDE SEQUENCE [LARGE SCALE GENOMIC DNA]</scope>
    <source>
        <strain evidence="1 2">YC2-7</strain>
    </source>
</reference>
<accession>A0A848KBB0</accession>
<name>A0A848KBB0_9NOCA</name>
<organism evidence="1 2">
    <name type="scientific">Antrihabitans stalactiti</name>
    <dbReference type="NCBI Taxonomy" id="2584121"/>
    <lineage>
        <taxon>Bacteria</taxon>
        <taxon>Bacillati</taxon>
        <taxon>Actinomycetota</taxon>
        <taxon>Actinomycetes</taxon>
        <taxon>Mycobacteriales</taxon>
        <taxon>Nocardiaceae</taxon>
        <taxon>Antrihabitans</taxon>
    </lineage>
</organism>
<proteinExistence type="predicted"/>